<evidence type="ECO:0000256" key="4">
    <source>
        <dbReference type="ARBA" id="ARBA00023136"/>
    </source>
</evidence>
<evidence type="ECO:0000256" key="3">
    <source>
        <dbReference type="ARBA" id="ARBA00022989"/>
    </source>
</evidence>
<gene>
    <name evidence="5" type="ORF">TW71_16925</name>
</gene>
<dbReference type="EMBL" id="JXXR01000017">
    <property type="protein sequence ID" value="KJY70594.1"/>
    <property type="molecule type" value="Genomic_DNA"/>
</dbReference>
<comment type="caution">
    <text evidence="5">The sequence shown here is derived from an EMBL/GenBank/DDBJ whole genome shotgun (WGS) entry which is preliminary data.</text>
</comment>
<dbReference type="PANTHER" id="PTHR35371">
    <property type="entry name" value="INNER MEMBRANE PROTEIN"/>
    <property type="match status" value="1"/>
</dbReference>
<keyword evidence="4" id="KW-0472">Membrane</keyword>
<organism evidence="5">
    <name type="scientific">Vibrio coralliilyticus</name>
    <dbReference type="NCBI Taxonomy" id="190893"/>
    <lineage>
        <taxon>Bacteria</taxon>
        <taxon>Pseudomonadati</taxon>
        <taxon>Pseudomonadota</taxon>
        <taxon>Gammaproteobacteria</taxon>
        <taxon>Vibrionales</taxon>
        <taxon>Vibrionaceae</taxon>
        <taxon>Vibrio</taxon>
    </lineage>
</organism>
<dbReference type="PANTHER" id="PTHR35371:SF1">
    <property type="entry name" value="BLR7753 PROTEIN"/>
    <property type="match status" value="1"/>
</dbReference>
<protein>
    <submittedName>
        <fullName evidence="5">Membrane protein</fullName>
    </submittedName>
</protein>
<dbReference type="Gene3D" id="1.20.120.550">
    <property type="entry name" value="Membrane associated eicosanoid/glutathione metabolism-like domain"/>
    <property type="match status" value="1"/>
</dbReference>
<comment type="subcellular location">
    <subcellularLocation>
        <location evidence="1">Membrane</location>
    </subcellularLocation>
</comment>
<dbReference type="AlphaFoldDB" id="A0A837G4Q7"/>
<name>A0A837G4Q7_9VIBR</name>
<evidence type="ECO:0000313" key="5">
    <source>
        <dbReference type="EMBL" id="KJY70594.1"/>
    </source>
</evidence>
<dbReference type="GO" id="GO:0016020">
    <property type="term" value="C:membrane"/>
    <property type="evidence" value="ECO:0007669"/>
    <property type="project" value="UniProtKB-SubCell"/>
</dbReference>
<sequence length="129" mass="14037">MNTLIYSLIAAALLPYIAKIPLALAMHKEGGYDNNHPREQQARLHGFGARALAAHQNAFESLIIFSIAILLALATGTISKNIELLALLHVGFRVIYHILYLLNVGVFRSVSWAFAIGCSFAIMGQCIAS</sequence>
<dbReference type="Pfam" id="PF01124">
    <property type="entry name" value="MAPEG"/>
    <property type="match status" value="1"/>
</dbReference>
<keyword evidence="3" id="KW-1133">Transmembrane helix</keyword>
<dbReference type="InterPro" id="IPR023352">
    <property type="entry name" value="MAPEG-like_dom_sf"/>
</dbReference>
<keyword evidence="2" id="KW-0812">Transmembrane</keyword>
<evidence type="ECO:0000256" key="2">
    <source>
        <dbReference type="ARBA" id="ARBA00022692"/>
    </source>
</evidence>
<proteinExistence type="predicted"/>
<dbReference type="SUPFAM" id="SSF161084">
    <property type="entry name" value="MAPEG domain-like"/>
    <property type="match status" value="1"/>
</dbReference>
<dbReference type="InterPro" id="IPR001129">
    <property type="entry name" value="Membr-assoc_MAPEG"/>
</dbReference>
<reference evidence="5" key="1">
    <citation type="journal article" date="2015" name="BMC Genomics">
        <title>Genome mining reveals unlocked bioactive potential of marine Gram-negative bacteria.</title>
        <authorList>
            <person name="Machado H."/>
            <person name="Sonnenschein E.C."/>
            <person name="Melchiorsen J."/>
            <person name="Gram L."/>
        </authorList>
    </citation>
    <scope>NUCLEOTIDE SEQUENCE</scope>
    <source>
        <strain evidence="5">S2052</strain>
    </source>
</reference>
<evidence type="ECO:0000256" key="1">
    <source>
        <dbReference type="ARBA" id="ARBA00004370"/>
    </source>
</evidence>
<accession>A0A837G4Q7</accession>